<proteinExistence type="predicted"/>
<evidence type="ECO:0000313" key="1">
    <source>
        <dbReference type="EMBL" id="PQO38830.1"/>
    </source>
</evidence>
<dbReference type="AlphaFoldDB" id="A0A2S8G3F7"/>
<reference evidence="1 2" key="1">
    <citation type="submission" date="2018-02" db="EMBL/GenBank/DDBJ databases">
        <title>Comparative genomes isolates from brazilian mangrove.</title>
        <authorList>
            <person name="Araujo J.E."/>
            <person name="Taketani R.G."/>
            <person name="Silva M.C.P."/>
            <person name="Loureco M.V."/>
            <person name="Andreote F.D."/>
        </authorList>
    </citation>
    <scope>NUCLEOTIDE SEQUENCE [LARGE SCALE GENOMIC DNA]</scope>
    <source>
        <strain evidence="1 2">HEX-2 MGV</strain>
    </source>
</reference>
<sequence>MTGDISDQIYDLQVEAYNLPNGETQLHLYEAALRLAERSRDLDLIFPARLYVACGAGNSGYEEKTMAELAWCLAVFEKDRERFLDHKKFLLSILKTFLCGVSQYPHVTRDKFDQLLGQLDSHLRHFGYSQRTIHYVRMSFARSIGDRETTIASHDKYLEYPRDEMSHKVPAEAESEFWYYWFLEETEKEVETAIKILTTKPSKSFTPHDTYSGVLRSLALLKQYEEADQYQQKGYRLIRDNRKFLELVGFQIAYLLHRERTAPAIRMFERHLLWGLETHDQGSRYIFYVAAQHLFTAIAQEKPVHKLNLPPSFPVYQDSSEYDVQQIIDWLEKETSSLAAAFDQRNGNAYFSVDLPRLLKY</sequence>
<dbReference type="RefSeq" id="WP_105350030.1">
    <property type="nucleotide sequence ID" value="NZ_PUIA01000016.1"/>
</dbReference>
<evidence type="ECO:0008006" key="3">
    <source>
        <dbReference type="Google" id="ProtNLM"/>
    </source>
</evidence>
<evidence type="ECO:0000313" key="2">
    <source>
        <dbReference type="Proteomes" id="UP000240009"/>
    </source>
</evidence>
<comment type="caution">
    <text evidence="1">The sequence shown here is derived from an EMBL/GenBank/DDBJ whole genome shotgun (WGS) entry which is preliminary data.</text>
</comment>
<dbReference type="OrthoDB" id="56388at2"/>
<accession>A0A2S8G3F7</accession>
<protein>
    <recommendedName>
        <fullName evidence="3">Tetratricopeptide repeat protein</fullName>
    </recommendedName>
</protein>
<organism evidence="1 2">
    <name type="scientific">Blastopirellula marina</name>
    <dbReference type="NCBI Taxonomy" id="124"/>
    <lineage>
        <taxon>Bacteria</taxon>
        <taxon>Pseudomonadati</taxon>
        <taxon>Planctomycetota</taxon>
        <taxon>Planctomycetia</taxon>
        <taxon>Pirellulales</taxon>
        <taxon>Pirellulaceae</taxon>
        <taxon>Blastopirellula</taxon>
    </lineage>
</organism>
<dbReference type="EMBL" id="PUIA01000016">
    <property type="protein sequence ID" value="PQO38830.1"/>
    <property type="molecule type" value="Genomic_DNA"/>
</dbReference>
<dbReference type="Proteomes" id="UP000240009">
    <property type="component" value="Unassembled WGS sequence"/>
</dbReference>
<name>A0A2S8G3F7_9BACT</name>
<gene>
    <name evidence="1" type="ORF">C5Y96_02880</name>
</gene>